<name>A0A835PWW4_VANPL</name>
<organism evidence="3 4">
    <name type="scientific">Vanilla planifolia</name>
    <name type="common">Vanilla</name>
    <dbReference type="NCBI Taxonomy" id="51239"/>
    <lineage>
        <taxon>Eukaryota</taxon>
        <taxon>Viridiplantae</taxon>
        <taxon>Streptophyta</taxon>
        <taxon>Embryophyta</taxon>
        <taxon>Tracheophyta</taxon>
        <taxon>Spermatophyta</taxon>
        <taxon>Magnoliopsida</taxon>
        <taxon>Liliopsida</taxon>
        <taxon>Asparagales</taxon>
        <taxon>Orchidaceae</taxon>
        <taxon>Vanilloideae</taxon>
        <taxon>Vanilleae</taxon>
        <taxon>Vanilla</taxon>
    </lineage>
</organism>
<dbReference type="PANTHER" id="PTHR32285:SF213">
    <property type="entry name" value="PROTEIN TRICHOME BIREFRINGENCE-LIKE 11"/>
    <property type="match status" value="1"/>
</dbReference>
<dbReference type="OrthoDB" id="630188at2759"/>
<dbReference type="Pfam" id="PF13839">
    <property type="entry name" value="PC-Esterase"/>
    <property type="match status" value="1"/>
</dbReference>
<evidence type="ECO:0000313" key="4">
    <source>
        <dbReference type="Proteomes" id="UP000639772"/>
    </source>
</evidence>
<dbReference type="GO" id="GO:0005794">
    <property type="term" value="C:Golgi apparatus"/>
    <property type="evidence" value="ECO:0007669"/>
    <property type="project" value="TreeGrafter"/>
</dbReference>
<evidence type="ECO:0000256" key="1">
    <source>
        <dbReference type="ARBA" id="ARBA00007727"/>
    </source>
</evidence>
<dbReference type="AlphaFoldDB" id="A0A835PWW4"/>
<comment type="caution">
    <text evidence="3">The sequence shown here is derived from an EMBL/GenBank/DDBJ whole genome shotgun (WGS) entry which is preliminary data.</text>
</comment>
<feature type="domain" description="Trichome birefringence-like C-terminal" evidence="2">
    <location>
        <begin position="1"/>
        <end position="82"/>
    </location>
</feature>
<dbReference type="InterPro" id="IPR026057">
    <property type="entry name" value="TBL_C"/>
</dbReference>
<reference evidence="3 4" key="1">
    <citation type="journal article" date="2020" name="Nat. Food">
        <title>A phased Vanilla planifolia genome enables genetic improvement of flavour and production.</title>
        <authorList>
            <person name="Hasing T."/>
            <person name="Tang H."/>
            <person name="Brym M."/>
            <person name="Khazi F."/>
            <person name="Huang T."/>
            <person name="Chambers A.H."/>
        </authorList>
    </citation>
    <scope>NUCLEOTIDE SEQUENCE [LARGE SCALE GENOMIC DNA]</scope>
    <source>
        <tissue evidence="3">Leaf</tissue>
    </source>
</reference>
<accession>A0A835PWW4</accession>
<protein>
    <recommendedName>
        <fullName evidence="2">Trichome birefringence-like C-terminal domain-containing protein</fullName>
    </recommendedName>
</protein>
<comment type="similarity">
    <text evidence="1">Belongs to the PC-esterase family. TBL subfamily.</text>
</comment>
<evidence type="ECO:0000313" key="3">
    <source>
        <dbReference type="EMBL" id="KAG0459074.1"/>
    </source>
</evidence>
<dbReference type="PANTHER" id="PTHR32285">
    <property type="entry name" value="PROTEIN TRICHOME BIREFRINGENCE-LIKE 9-RELATED"/>
    <property type="match status" value="1"/>
</dbReference>
<dbReference type="GO" id="GO:0016413">
    <property type="term" value="F:O-acetyltransferase activity"/>
    <property type="evidence" value="ECO:0007669"/>
    <property type="project" value="InterPro"/>
</dbReference>
<evidence type="ECO:0000259" key="2">
    <source>
        <dbReference type="Pfam" id="PF13839"/>
    </source>
</evidence>
<proteinExistence type="inferred from homology"/>
<dbReference type="Proteomes" id="UP000639772">
    <property type="component" value="Chromosome 12"/>
</dbReference>
<sequence>MLERSRNKRILFVGDSIGRNQWESLVCMLWDASVNRTEVFEKNGSPISKHKGFLSIFYEEYNLTVEYYRAPFLVAIGRPPPNSPAGFRRPSASIPHIGTLASGSAGMSSSSMPDIGGIATRY</sequence>
<dbReference type="InterPro" id="IPR029962">
    <property type="entry name" value="TBL"/>
</dbReference>
<dbReference type="EMBL" id="JADCNM010000012">
    <property type="protein sequence ID" value="KAG0459074.1"/>
    <property type="molecule type" value="Genomic_DNA"/>
</dbReference>
<gene>
    <name evidence="3" type="ORF">HPP92_022202</name>
</gene>